<reference evidence="2 3" key="1">
    <citation type="submission" date="2017-11" db="EMBL/GenBank/DDBJ databases">
        <title>De-novo sequencing of pomegranate (Punica granatum L.) genome.</title>
        <authorList>
            <person name="Akparov Z."/>
            <person name="Amiraslanov A."/>
            <person name="Hajiyeva S."/>
            <person name="Abbasov M."/>
            <person name="Kaur K."/>
            <person name="Hamwieh A."/>
            <person name="Solovyev V."/>
            <person name="Salamov A."/>
            <person name="Braich B."/>
            <person name="Kosarev P."/>
            <person name="Mahmoud A."/>
            <person name="Hajiyev E."/>
            <person name="Babayeva S."/>
            <person name="Izzatullayeva V."/>
            <person name="Mammadov A."/>
            <person name="Mammadov A."/>
            <person name="Sharifova S."/>
            <person name="Ojaghi J."/>
            <person name="Eynullazada K."/>
            <person name="Bayramov B."/>
            <person name="Abdulazimova A."/>
            <person name="Shahmuradov I."/>
        </authorList>
    </citation>
    <scope>NUCLEOTIDE SEQUENCE [LARGE SCALE GENOMIC DNA]</scope>
    <source>
        <strain evidence="3">cv. AG2017</strain>
        <tissue evidence="2">Leaf</tissue>
    </source>
</reference>
<evidence type="ECO:0000313" key="2">
    <source>
        <dbReference type="EMBL" id="PKI38196.1"/>
    </source>
</evidence>
<keyword evidence="1" id="KW-0812">Transmembrane</keyword>
<proteinExistence type="predicted"/>
<keyword evidence="3" id="KW-1185">Reference proteome</keyword>
<feature type="transmembrane region" description="Helical" evidence="1">
    <location>
        <begin position="123"/>
        <end position="141"/>
    </location>
</feature>
<dbReference type="Proteomes" id="UP000233551">
    <property type="component" value="Unassembled WGS sequence"/>
</dbReference>
<organism evidence="2 3">
    <name type="scientific">Punica granatum</name>
    <name type="common">Pomegranate</name>
    <dbReference type="NCBI Taxonomy" id="22663"/>
    <lineage>
        <taxon>Eukaryota</taxon>
        <taxon>Viridiplantae</taxon>
        <taxon>Streptophyta</taxon>
        <taxon>Embryophyta</taxon>
        <taxon>Tracheophyta</taxon>
        <taxon>Spermatophyta</taxon>
        <taxon>Magnoliopsida</taxon>
        <taxon>eudicotyledons</taxon>
        <taxon>Gunneridae</taxon>
        <taxon>Pentapetalae</taxon>
        <taxon>rosids</taxon>
        <taxon>malvids</taxon>
        <taxon>Myrtales</taxon>
        <taxon>Lythraceae</taxon>
        <taxon>Punica</taxon>
    </lineage>
</organism>
<gene>
    <name evidence="2" type="ORF">CRG98_041449</name>
</gene>
<protein>
    <submittedName>
        <fullName evidence="2">Uncharacterized protein</fullName>
    </submittedName>
</protein>
<name>A0A2I0I427_PUNGR</name>
<evidence type="ECO:0000256" key="1">
    <source>
        <dbReference type="SAM" id="Phobius"/>
    </source>
</evidence>
<sequence length="151" mass="16167">MKGHTQRKKIDRDDRESVLQLDMVISDGWHEEGGVARNTEKWVHGVSFFINLDGIEAIKGADDPNWREGVDDLIGERELATSTWGVVTGIEAPPIGIGRTLELGILSISTGGTLISAITPIRIVGILLGLGSPALSVASILSKLTKNLTLS</sequence>
<comment type="caution">
    <text evidence="2">The sequence shown here is derived from an EMBL/GenBank/DDBJ whole genome shotgun (WGS) entry which is preliminary data.</text>
</comment>
<dbReference type="AlphaFoldDB" id="A0A2I0I427"/>
<accession>A0A2I0I427</accession>
<dbReference type="EMBL" id="PGOL01004197">
    <property type="protein sequence ID" value="PKI38196.1"/>
    <property type="molecule type" value="Genomic_DNA"/>
</dbReference>
<keyword evidence="1" id="KW-0472">Membrane</keyword>
<keyword evidence="1" id="KW-1133">Transmembrane helix</keyword>
<evidence type="ECO:0000313" key="3">
    <source>
        <dbReference type="Proteomes" id="UP000233551"/>
    </source>
</evidence>